<dbReference type="Pfam" id="PF13193">
    <property type="entry name" value="AMP-binding_C"/>
    <property type="match status" value="1"/>
</dbReference>
<keyword evidence="2" id="KW-0597">Phosphoprotein</keyword>
<dbReference type="Gene3D" id="3.30.300.30">
    <property type="match status" value="1"/>
</dbReference>
<dbReference type="InterPro" id="IPR045851">
    <property type="entry name" value="AMP-bd_C_sf"/>
</dbReference>
<dbReference type="NCBIfam" id="TIGR01733">
    <property type="entry name" value="AA-adenyl-dom"/>
    <property type="match status" value="1"/>
</dbReference>
<gene>
    <name evidence="4" type="ORF">GCM10022255_112910</name>
</gene>
<dbReference type="SUPFAM" id="SSF47336">
    <property type="entry name" value="ACP-like"/>
    <property type="match status" value="1"/>
</dbReference>
<evidence type="ECO:0000313" key="5">
    <source>
        <dbReference type="Proteomes" id="UP001500620"/>
    </source>
</evidence>
<accession>A0ABP8DVD8</accession>
<evidence type="ECO:0000256" key="1">
    <source>
        <dbReference type="ARBA" id="ARBA00022450"/>
    </source>
</evidence>
<dbReference type="InterPro" id="IPR006162">
    <property type="entry name" value="Ppantetheine_attach_site"/>
</dbReference>
<dbReference type="RefSeq" id="WP_345144109.1">
    <property type="nucleotide sequence ID" value="NZ_BAABAT010000085.1"/>
</dbReference>
<dbReference type="Proteomes" id="UP001500620">
    <property type="component" value="Unassembled WGS sequence"/>
</dbReference>
<dbReference type="SUPFAM" id="SSF56801">
    <property type="entry name" value="Acetyl-CoA synthetase-like"/>
    <property type="match status" value="1"/>
</dbReference>
<dbReference type="Gene3D" id="3.40.50.12780">
    <property type="entry name" value="N-terminal domain of ligase-like"/>
    <property type="match status" value="1"/>
</dbReference>
<reference evidence="5" key="1">
    <citation type="journal article" date="2019" name="Int. J. Syst. Evol. Microbiol.">
        <title>The Global Catalogue of Microorganisms (GCM) 10K type strain sequencing project: providing services to taxonomists for standard genome sequencing and annotation.</title>
        <authorList>
            <consortium name="The Broad Institute Genomics Platform"/>
            <consortium name="The Broad Institute Genome Sequencing Center for Infectious Disease"/>
            <person name="Wu L."/>
            <person name="Ma J."/>
        </authorList>
    </citation>
    <scope>NUCLEOTIDE SEQUENCE [LARGE SCALE GENOMIC DNA]</scope>
    <source>
        <strain evidence="5">JCM 17441</strain>
    </source>
</reference>
<comment type="caution">
    <text evidence="4">The sequence shown here is derived from an EMBL/GenBank/DDBJ whole genome shotgun (WGS) entry which is preliminary data.</text>
</comment>
<dbReference type="InterPro" id="IPR000873">
    <property type="entry name" value="AMP-dep_synth/lig_dom"/>
</dbReference>
<dbReference type="InterPro" id="IPR042099">
    <property type="entry name" value="ANL_N_sf"/>
</dbReference>
<evidence type="ECO:0000256" key="2">
    <source>
        <dbReference type="ARBA" id="ARBA00022553"/>
    </source>
</evidence>
<dbReference type="EMBL" id="BAABAT010000085">
    <property type="protein sequence ID" value="GAA4263928.1"/>
    <property type="molecule type" value="Genomic_DNA"/>
</dbReference>
<dbReference type="PROSITE" id="PS50075">
    <property type="entry name" value="CARRIER"/>
    <property type="match status" value="1"/>
</dbReference>
<dbReference type="CDD" id="cd05930">
    <property type="entry name" value="A_NRPS"/>
    <property type="match status" value="1"/>
</dbReference>
<proteinExistence type="predicted"/>
<dbReference type="PANTHER" id="PTHR45527:SF1">
    <property type="entry name" value="FATTY ACID SYNTHASE"/>
    <property type="match status" value="1"/>
</dbReference>
<dbReference type="InterPro" id="IPR009081">
    <property type="entry name" value="PP-bd_ACP"/>
</dbReference>
<dbReference type="InterPro" id="IPR036736">
    <property type="entry name" value="ACP-like_sf"/>
</dbReference>
<name>A0ABP8DVD8_9ACTN</name>
<keyword evidence="5" id="KW-1185">Reference proteome</keyword>
<organism evidence="4 5">
    <name type="scientific">Dactylosporangium darangshiense</name>
    <dbReference type="NCBI Taxonomy" id="579108"/>
    <lineage>
        <taxon>Bacteria</taxon>
        <taxon>Bacillati</taxon>
        <taxon>Actinomycetota</taxon>
        <taxon>Actinomycetes</taxon>
        <taxon>Micromonosporales</taxon>
        <taxon>Micromonosporaceae</taxon>
        <taxon>Dactylosporangium</taxon>
    </lineage>
</organism>
<dbReference type="Pfam" id="PF00501">
    <property type="entry name" value="AMP-binding"/>
    <property type="match status" value="2"/>
</dbReference>
<keyword evidence="1" id="KW-0596">Phosphopantetheine</keyword>
<dbReference type="Gene3D" id="1.10.1200.10">
    <property type="entry name" value="ACP-like"/>
    <property type="match status" value="1"/>
</dbReference>
<dbReference type="PROSITE" id="PS00455">
    <property type="entry name" value="AMP_BINDING"/>
    <property type="match status" value="1"/>
</dbReference>
<evidence type="ECO:0000313" key="4">
    <source>
        <dbReference type="EMBL" id="GAA4263928.1"/>
    </source>
</evidence>
<dbReference type="PROSITE" id="PS00012">
    <property type="entry name" value="PHOSPHOPANTETHEINE"/>
    <property type="match status" value="1"/>
</dbReference>
<protein>
    <recommendedName>
        <fullName evidence="3">Carrier domain-containing protein</fullName>
    </recommendedName>
</protein>
<dbReference type="InterPro" id="IPR025110">
    <property type="entry name" value="AMP-bd_C"/>
</dbReference>
<evidence type="ECO:0000259" key="3">
    <source>
        <dbReference type="PROSITE" id="PS50075"/>
    </source>
</evidence>
<dbReference type="InterPro" id="IPR020845">
    <property type="entry name" value="AMP-binding_CS"/>
</dbReference>
<feature type="domain" description="Carrier" evidence="3">
    <location>
        <begin position="492"/>
        <end position="566"/>
    </location>
</feature>
<dbReference type="InterPro" id="IPR010071">
    <property type="entry name" value="AA_adenyl_dom"/>
</dbReference>
<dbReference type="PANTHER" id="PTHR45527">
    <property type="entry name" value="NONRIBOSOMAL PEPTIDE SYNTHETASE"/>
    <property type="match status" value="1"/>
</dbReference>
<dbReference type="Pfam" id="PF00550">
    <property type="entry name" value="PP-binding"/>
    <property type="match status" value="1"/>
</dbReference>
<sequence length="575" mass="59268">MSPRPRGLATRGTVADLIWQRADQAPDAVAVIDGTGATVTYRELTRRADTVAGELAAAGVAVDEVVGLCWPRSVDGLVQLLGVWRAGGAVLYLDPDWPVKRLQHMTATCAVRHVLTAVPGLDLPASVDAADLKHVPIGGPLCYVVFTSGSTGTPKGVLIEHPGVVAMATALADQFDVTPGTRVLQFAAWSWDAAMCEILMTLTAGATLVLAPAGARAGADLARVLRAQQVEVVTLTPSVLAAIPADDLPDLRTVVAVGEPVHPRLVERWAAPQRRMFNGYGPTEATVAVTVGELHPGHDVHIGTPLPGVIVRVVDEHGRPRPVGAAGEVLVGGLGVARGYAGSPAATAARFSTDEAGRRWYQTGDLAAWRPDDTLAFLGRTDDQIKLRGHRLALGEVEHILTAHPATHAAAVVAVANRLTAFVVADPDHTAGQSEAELAGVLRGHAAALLPPFAMPDIRVVPELPLTVGGKTDRGMLRGLAAADTEPGDGSLPAGGSLPIVLEVVAAVLDRPVQPATDVIDAGGHSLLVAQLCVALSEALGVEVPYITVAVGRTPAGIAAAIDDPSPARAAGSAA</sequence>